<evidence type="ECO:0000313" key="5">
    <source>
        <dbReference type="EMBL" id="MFD1722460.1"/>
    </source>
</evidence>
<dbReference type="SMART" id="SM00922">
    <property type="entry name" value="MR_MLE"/>
    <property type="match status" value="1"/>
</dbReference>
<protein>
    <submittedName>
        <fullName evidence="5">Enolase C-terminal domain-like protein</fullName>
    </submittedName>
</protein>
<dbReference type="SUPFAM" id="SSF54826">
    <property type="entry name" value="Enolase N-terminal domain-like"/>
    <property type="match status" value="1"/>
</dbReference>
<proteinExistence type="predicted"/>
<name>A0ABW4LG39_9MICO</name>
<keyword evidence="6" id="KW-1185">Reference proteome</keyword>
<organism evidence="5 6">
    <name type="scientific">Amnibacterium endophyticum</name>
    <dbReference type="NCBI Taxonomy" id="2109337"/>
    <lineage>
        <taxon>Bacteria</taxon>
        <taxon>Bacillati</taxon>
        <taxon>Actinomycetota</taxon>
        <taxon>Actinomycetes</taxon>
        <taxon>Micrococcales</taxon>
        <taxon>Microbacteriaceae</taxon>
        <taxon>Amnibacterium</taxon>
    </lineage>
</organism>
<comment type="caution">
    <text evidence="5">The sequence shown here is derived from an EMBL/GenBank/DDBJ whole genome shotgun (WGS) entry which is preliminary data.</text>
</comment>
<dbReference type="InterPro" id="IPR013341">
    <property type="entry name" value="Mandelate_racemase_N_dom"/>
</dbReference>
<comment type="cofactor">
    <cofactor evidence="1">
        <name>Mg(2+)</name>
        <dbReference type="ChEBI" id="CHEBI:18420"/>
    </cofactor>
</comment>
<dbReference type="Pfam" id="PF13378">
    <property type="entry name" value="MR_MLE_C"/>
    <property type="match status" value="1"/>
</dbReference>
<dbReference type="PROSITE" id="PS00908">
    <property type="entry name" value="MR_MLE_1"/>
    <property type="match status" value="1"/>
</dbReference>
<dbReference type="RefSeq" id="WP_377935580.1">
    <property type="nucleotide sequence ID" value="NZ_JBHUEA010000021.1"/>
</dbReference>
<accession>A0ABW4LG39</accession>
<dbReference type="Gene3D" id="3.20.20.120">
    <property type="entry name" value="Enolase-like C-terminal domain"/>
    <property type="match status" value="1"/>
</dbReference>
<dbReference type="Gene3D" id="3.30.390.10">
    <property type="entry name" value="Enolase-like, N-terminal domain"/>
    <property type="match status" value="1"/>
</dbReference>
<reference evidence="6" key="1">
    <citation type="journal article" date="2019" name="Int. J. Syst. Evol. Microbiol.">
        <title>The Global Catalogue of Microorganisms (GCM) 10K type strain sequencing project: providing services to taxonomists for standard genome sequencing and annotation.</title>
        <authorList>
            <consortium name="The Broad Institute Genomics Platform"/>
            <consortium name="The Broad Institute Genome Sequencing Center for Infectious Disease"/>
            <person name="Wu L."/>
            <person name="Ma J."/>
        </authorList>
    </citation>
    <scope>NUCLEOTIDE SEQUENCE [LARGE SCALE GENOMIC DNA]</scope>
    <source>
        <strain evidence="6">CGMCC 1.12471</strain>
    </source>
</reference>
<dbReference type="InterPro" id="IPR018110">
    <property type="entry name" value="Mandel_Rmase/mucon_lact_enz_CS"/>
</dbReference>
<dbReference type="InterPro" id="IPR046945">
    <property type="entry name" value="RHMD-like"/>
</dbReference>
<dbReference type="SFLD" id="SFLDG00179">
    <property type="entry name" value="mandelate_racemase"/>
    <property type="match status" value="1"/>
</dbReference>
<keyword evidence="3" id="KW-0460">Magnesium</keyword>
<feature type="domain" description="Mandelate racemase/muconate lactonizing enzyme C-terminal" evidence="4">
    <location>
        <begin position="139"/>
        <end position="239"/>
    </location>
</feature>
<dbReference type="Pfam" id="PF02746">
    <property type="entry name" value="MR_MLE_N"/>
    <property type="match status" value="1"/>
</dbReference>
<dbReference type="SFLD" id="SFLDS00001">
    <property type="entry name" value="Enolase"/>
    <property type="match status" value="1"/>
</dbReference>
<keyword evidence="2" id="KW-0479">Metal-binding</keyword>
<evidence type="ECO:0000313" key="6">
    <source>
        <dbReference type="Proteomes" id="UP001597347"/>
    </source>
</evidence>
<dbReference type="PANTHER" id="PTHR13794">
    <property type="entry name" value="ENOLASE SUPERFAMILY, MANDELATE RACEMASE"/>
    <property type="match status" value="1"/>
</dbReference>
<dbReference type="EMBL" id="JBHUEA010000021">
    <property type="protein sequence ID" value="MFD1722460.1"/>
    <property type="molecule type" value="Genomic_DNA"/>
</dbReference>
<evidence type="ECO:0000259" key="4">
    <source>
        <dbReference type="SMART" id="SM00922"/>
    </source>
</evidence>
<sequence length="361" mass="38218">MAIETSVDVFAVPTPEPETDGTARWTATTVVAVRLGADGEEGLGWSYTEAAAAALVRDVLAPAFGDADPDDVPLLRHRMRAAVRNAGATGVAAAALSAVDVALWDLKARRAGRSVASLFGRIRQEAVVYGSGGFTGYDDATTAAELEHWLALGIRDAKIKIGQGWGTDVERDLARAALARRVLGDGHDLLVDANGAYSVGQAVRTGRALADLDVTWFEEPVSSDRPEQLAAVRAQVPMDVAAGEYVWRLADAQQLLEHGAVDCLQLDVTRCGGWSAWFECAALAEAHGLQVSAHCAPHLAVHAAVATPNARHLEYFVDHERVDAALFEGLPPVVDGALRPDVAAPGHGMRVARGAERYRVG</sequence>
<gene>
    <name evidence="5" type="ORF">ACFSBI_12955</name>
</gene>
<dbReference type="InterPro" id="IPR036849">
    <property type="entry name" value="Enolase-like_C_sf"/>
</dbReference>
<evidence type="ECO:0000256" key="1">
    <source>
        <dbReference type="ARBA" id="ARBA00001946"/>
    </source>
</evidence>
<evidence type="ECO:0000256" key="2">
    <source>
        <dbReference type="ARBA" id="ARBA00022723"/>
    </source>
</evidence>
<dbReference type="Proteomes" id="UP001597347">
    <property type="component" value="Unassembled WGS sequence"/>
</dbReference>
<dbReference type="InterPro" id="IPR029065">
    <property type="entry name" value="Enolase_C-like"/>
</dbReference>
<dbReference type="SUPFAM" id="SSF51604">
    <property type="entry name" value="Enolase C-terminal domain-like"/>
    <property type="match status" value="1"/>
</dbReference>
<dbReference type="InterPro" id="IPR029017">
    <property type="entry name" value="Enolase-like_N"/>
</dbReference>
<dbReference type="PANTHER" id="PTHR13794:SF58">
    <property type="entry name" value="MITOCHONDRIAL ENOLASE SUPERFAMILY MEMBER 1"/>
    <property type="match status" value="1"/>
</dbReference>
<dbReference type="InterPro" id="IPR013342">
    <property type="entry name" value="Mandelate_racemase_C"/>
</dbReference>
<evidence type="ECO:0000256" key="3">
    <source>
        <dbReference type="ARBA" id="ARBA00022842"/>
    </source>
</evidence>